<evidence type="ECO:0000313" key="3">
    <source>
        <dbReference type="EMBL" id="KAF8364910.1"/>
    </source>
</evidence>
<dbReference type="PANTHER" id="PTHR47553:SF1">
    <property type="entry name" value="RING_FYVE_PHD ZINC FINGER SUPERFAMILY PROTEIN"/>
    <property type="match status" value="1"/>
</dbReference>
<evidence type="ECO:0000256" key="2">
    <source>
        <dbReference type="SAM" id="MobiDB-lite"/>
    </source>
</evidence>
<keyword evidence="1" id="KW-0175">Coiled coil</keyword>
<evidence type="ECO:0000313" key="4">
    <source>
        <dbReference type="Proteomes" id="UP000655225"/>
    </source>
</evidence>
<keyword evidence="4" id="KW-1185">Reference proteome</keyword>
<dbReference type="InterPro" id="IPR011990">
    <property type="entry name" value="TPR-like_helical_dom_sf"/>
</dbReference>
<feature type="coiled-coil region" evidence="1">
    <location>
        <begin position="373"/>
        <end position="419"/>
    </location>
</feature>
<dbReference type="OrthoDB" id="660555at2759"/>
<organism evidence="3 4">
    <name type="scientific">Tetracentron sinense</name>
    <name type="common">Spur-leaf</name>
    <dbReference type="NCBI Taxonomy" id="13715"/>
    <lineage>
        <taxon>Eukaryota</taxon>
        <taxon>Viridiplantae</taxon>
        <taxon>Streptophyta</taxon>
        <taxon>Embryophyta</taxon>
        <taxon>Tracheophyta</taxon>
        <taxon>Spermatophyta</taxon>
        <taxon>Magnoliopsida</taxon>
        <taxon>Trochodendrales</taxon>
        <taxon>Trochodendraceae</taxon>
        <taxon>Tetracentron</taxon>
    </lineage>
</organism>
<dbReference type="AlphaFoldDB" id="A0A834Y6K9"/>
<feature type="region of interest" description="Disordered" evidence="2">
    <location>
        <begin position="145"/>
        <end position="188"/>
    </location>
</feature>
<protein>
    <submittedName>
        <fullName evidence="3">Uncharacterized protein</fullName>
    </submittedName>
</protein>
<name>A0A834Y6K9_TETSI</name>
<feature type="compositionally biased region" description="Basic and acidic residues" evidence="2">
    <location>
        <begin position="157"/>
        <end position="170"/>
    </location>
</feature>
<proteinExistence type="predicted"/>
<accession>A0A834Y6K9</accession>
<sequence>MFSSASFCSGGLKLTPKYEDEILSQILDTDGKDPLLSGQESDTDMVFNLQRPTSGVSCSNFHEEAVTQDVERDILKSPSVGVHNHAPSKIRSASPEELRQQALEEKKKYKILKGEGKPEEALRAFKRGKELERQAGEIELALRKDRRKALSSSKMADIQKTKDDPKESSGKSKRSFQMGKEEKDDLSAELRQLGWSDVDLHDADKKPEKMSLEGELSSFLGDVPRKSNAGKGTGGLDNTQVLAHKKKALMFKREGKLTEAKEELKRAKVLEKQLEEQEFLGEAEDSDDELSSLIHTMDHDKQENLSIGYEQDHGFDFNHLVGVTDHLGLDGNLEVSDGDMDDPEIVVALKSVGWAEDSDHPEDIVPQSVAMEKEALQSEVLSLKREALNQKRAGNVVEAMAQLKKAKALERDLENLQSQGNIFKAPNSTIQKCSVSEIAEKSSKSIKLDEGTIGSLKYVDPKLAPKSKYAIQKELLGLKKKALALRREGRLDEAEEELKKGKVLECQLEEMENASKVRATLVNNGSKDSDPAYKHPDVTGTLALGDEGDKVDVTEQDMHDPALLSLLNNLGWKDEDNEPVGLSSRPSQQIDNCSEHITNTSIIQPPPKIPVVASRRSKAETQRELLGLKRKALALRRQGEADEAEEVLEMAKVLEAQMAELEVPKKEVLVDFTKDNETDGRSLIFQEMQENMLSIQENETIKPPLRSSGEEGVATEKDEDDPVLLSVLKNLGWKDEDIEPVSMPTKHFKRTVIILCVLLTHLNSKALPKSQLWHQEVKLKFKGNSWA</sequence>
<dbReference type="PANTHER" id="PTHR47553">
    <property type="entry name" value="MYOSIN-11"/>
    <property type="match status" value="1"/>
</dbReference>
<reference evidence="3 4" key="1">
    <citation type="submission" date="2020-04" db="EMBL/GenBank/DDBJ databases">
        <title>Plant Genome Project.</title>
        <authorList>
            <person name="Zhang R.-G."/>
        </authorList>
    </citation>
    <scope>NUCLEOTIDE SEQUENCE [LARGE SCALE GENOMIC DNA]</scope>
    <source>
        <strain evidence="3">YNK0</strain>
        <tissue evidence="3">Leaf</tissue>
    </source>
</reference>
<dbReference type="Proteomes" id="UP000655225">
    <property type="component" value="Unassembled WGS sequence"/>
</dbReference>
<dbReference type="SUPFAM" id="SSF48452">
    <property type="entry name" value="TPR-like"/>
    <property type="match status" value="1"/>
</dbReference>
<comment type="caution">
    <text evidence="3">The sequence shown here is derived from an EMBL/GenBank/DDBJ whole genome shotgun (WGS) entry which is preliminary data.</text>
</comment>
<feature type="compositionally biased region" description="Basic and acidic residues" evidence="2">
    <location>
        <begin position="179"/>
        <end position="188"/>
    </location>
</feature>
<evidence type="ECO:0000256" key="1">
    <source>
        <dbReference type="SAM" id="Coils"/>
    </source>
</evidence>
<dbReference type="EMBL" id="JABCRI010001144">
    <property type="protein sequence ID" value="KAF8364910.1"/>
    <property type="molecule type" value="Genomic_DNA"/>
</dbReference>
<gene>
    <name evidence="3" type="ORF">HHK36_033108</name>
</gene>